<dbReference type="RefSeq" id="WP_348261888.1">
    <property type="nucleotide sequence ID" value="NZ_CP121196.1"/>
</dbReference>
<reference evidence="1" key="1">
    <citation type="submission" date="2023-03" db="EMBL/GenBank/DDBJ databases">
        <title>Edaphobacter sp.</title>
        <authorList>
            <person name="Huber K.J."/>
            <person name="Papendorf J."/>
            <person name="Pilke C."/>
            <person name="Bunk B."/>
            <person name="Sproeer C."/>
            <person name="Pester M."/>
        </authorList>
    </citation>
    <scope>NUCLEOTIDE SEQUENCE</scope>
    <source>
        <strain evidence="1">DSM 110680</strain>
    </source>
</reference>
<proteinExistence type="predicted"/>
<gene>
    <name evidence="1" type="ORF">P8935_19045</name>
</gene>
<dbReference type="AlphaFoldDB" id="A0AAU7DH80"/>
<dbReference type="InterPro" id="IPR027417">
    <property type="entry name" value="P-loop_NTPase"/>
</dbReference>
<organism evidence="1">
    <name type="scientific">Telmatobacter sp. DSM 110680</name>
    <dbReference type="NCBI Taxonomy" id="3036704"/>
    <lineage>
        <taxon>Bacteria</taxon>
        <taxon>Pseudomonadati</taxon>
        <taxon>Acidobacteriota</taxon>
        <taxon>Terriglobia</taxon>
        <taxon>Terriglobales</taxon>
        <taxon>Acidobacteriaceae</taxon>
        <taxon>Telmatobacter</taxon>
    </lineage>
</organism>
<dbReference type="EMBL" id="CP121196">
    <property type="protein sequence ID" value="XBH16659.1"/>
    <property type="molecule type" value="Genomic_DNA"/>
</dbReference>
<accession>A0AAU7DH80</accession>
<sequence length="194" mass="21221">MAIVVVGGSTKDIGKTSLVCAIISELRDREWTAVKITGHSYEPRLSASSSQQESTGAIVWEETTSGQATDTSRYLAAGARRALLVTRHGPEVPIDEIHAATQEDRNIIFESNRIIDVLPVDLCVAVVGRSEESKPSYLRLLNKADALVTFDGLPVDSTDLRAGIQCFNLKSLDQLSDAMVTWMRSRLCIVDDPF</sequence>
<name>A0AAU7DH80_9BACT</name>
<dbReference type="Gene3D" id="3.40.50.300">
    <property type="entry name" value="P-loop containing nucleotide triphosphate hydrolases"/>
    <property type="match status" value="1"/>
</dbReference>
<protein>
    <recommendedName>
        <fullName evidence="2">Molybdopterin-guanine dinucleotide biosynthesis protein B</fullName>
    </recommendedName>
</protein>
<evidence type="ECO:0008006" key="2">
    <source>
        <dbReference type="Google" id="ProtNLM"/>
    </source>
</evidence>
<evidence type="ECO:0000313" key="1">
    <source>
        <dbReference type="EMBL" id="XBH16659.1"/>
    </source>
</evidence>